<feature type="domain" description="HTH araC/xylS-type" evidence="4">
    <location>
        <begin position="233"/>
        <end position="331"/>
    </location>
</feature>
<dbReference type="Pfam" id="PF01965">
    <property type="entry name" value="DJ-1_PfpI"/>
    <property type="match status" value="1"/>
</dbReference>
<dbReference type="InterPro" id="IPR052158">
    <property type="entry name" value="INH-QAR"/>
</dbReference>
<keyword evidence="6" id="KW-1185">Reference proteome</keyword>
<dbReference type="InterPro" id="IPR018062">
    <property type="entry name" value="HTH_AraC-typ_CS"/>
</dbReference>
<protein>
    <submittedName>
        <fullName evidence="5">Helix-turn-helix domain-containing protein</fullName>
    </submittedName>
</protein>
<keyword evidence="1" id="KW-0805">Transcription regulation</keyword>
<gene>
    <name evidence="5" type="ORF">F3J37_20370</name>
</gene>
<comment type="caution">
    <text evidence="5">The sequence shown here is derived from an EMBL/GenBank/DDBJ whole genome shotgun (WGS) entry which is preliminary data.</text>
</comment>
<keyword evidence="3" id="KW-0804">Transcription</keyword>
<dbReference type="PANTHER" id="PTHR43130:SF3">
    <property type="entry name" value="HTH-TYPE TRANSCRIPTIONAL REGULATOR RV1931C"/>
    <property type="match status" value="1"/>
</dbReference>
<evidence type="ECO:0000256" key="1">
    <source>
        <dbReference type="ARBA" id="ARBA00023015"/>
    </source>
</evidence>
<dbReference type="SMART" id="SM00342">
    <property type="entry name" value="HTH_ARAC"/>
    <property type="match status" value="1"/>
</dbReference>
<dbReference type="InterPro" id="IPR018060">
    <property type="entry name" value="HTH_AraC"/>
</dbReference>
<evidence type="ECO:0000256" key="2">
    <source>
        <dbReference type="ARBA" id="ARBA00023125"/>
    </source>
</evidence>
<dbReference type="Gene3D" id="3.40.50.880">
    <property type="match status" value="1"/>
</dbReference>
<sequence length="339" mass="37042">MDKADMQITSSLRSPPAAPKNRRLVLLAYECLCTFEFGTAVEAFGRADDVFGHPLYDLSVASVEEGVFGAQGGVRLVVDGGLELLEDAGTIVIPGWRSVTAPASEALITALQKAHQNGTRIVSICAGSFVLGEAGLLNGKRATAHWNSTEILAERFPQAQVEHGMIYVDEGSIITSAGGAAGVDLCLHLIRRDYGIDVANRTARRMVTPPLREGSQAQLIQQPVPQRRNYSLAPLLDDLRNNLNAPMVIEQLARQAGMSRRTFIRRFHDATGTSPGEWLLGIRLEKACAMLENNALSIDQVAEQAGFGSPEALRHHFRQRFNTTPTKWRKAFNERLVMG</sequence>
<accession>A0ABX0RTV2</accession>
<dbReference type="Gene3D" id="1.10.10.60">
    <property type="entry name" value="Homeodomain-like"/>
    <property type="match status" value="2"/>
</dbReference>
<dbReference type="PANTHER" id="PTHR43130">
    <property type="entry name" value="ARAC-FAMILY TRANSCRIPTIONAL REGULATOR"/>
    <property type="match status" value="1"/>
</dbReference>
<organism evidence="5 6">
    <name type="scientific">Candidatus Pantoea communis</name>
    <dbReference type="NCBI Taxonomy" id="2608354"/>
    <lineage>
        <taxon>Bacteria</taxon>
        <taxon>Pseudomonadati</taxon>
        <taxon>Pseudomonadota</taxon>
        <taxon>Gammaproteobacteria</taxon>
        <taxon>Enterobacterales</taxon>
        <taxon>Erwiniaceae</taxon>
        <taxon>Pantoea</taxon>
    </lineage>
</organism>
<evidence type="ECO:0000256" key="3">
    <source>
        <dbReference type="ARBA" id="ARBA00023163"/>
    </source>
</evidence>
<reference evidence="5 6" key="1">
    <citation type="journal article" date="2019" name="bioRxiv">
        <title>Bacteria contribute to plant secondary compound degradation in a generalist herbivore system.</title>
        <authorList>
            <person name="Francoeur C.B."/>
            <person name="Khadempour L."/>
            <person name="Moreira-Soto R.D."/>
            <person name="Gotting K."/>
            <person name="Book A.J."/>
            <person name="Pinto-Tomas A.A."/>
            <person name="Keefover-Ring K."/>
            <person name="Currie C.R."/>
        </authorList>
    </citation>
    <scope>NUCLEOTIDE SEQUENCE [LARGE SCALE GENOMIC DNA]</scope>
    <source>
        <strain evidence="5">Al-1710</strain>
    </source>
</reference>
<dbReference type="CDD" id="cd03137">
    <property type="entry name" value="GATase1_AraC_1"/>
    <property type="match status" value="1"/>
</dbReference>
<dbReference type="EMBL" id="VWXC01000017">
    <property type="protein sequence ID" value="NIG21035.1"/>
    <property type="molecule type" value="Genomic_DNA"/>
</dbReference>
<dbReference type="SUPFAM" id="SSF46689">
    <property type="entry name" value="Homeodomain-like"/>
    <property type="match status" value="2"/>
</dbReference>
<dbReference type="Proteomes" id="UP001515780">
    <property type="component" value="Unassembled WGS sequence"/>
</dbReference>
<dbReference type="PROSITE" id="PS00041">
    <property type="entry name" value="HTH_ARAC_FAMILY_1"/>
    <property type="match status" value="1"/>
</dbReference>
<name>A0ABX0RTV2_9GAMM</name>
<evidence type="ECO:0000259" key="4">
    <source>
        <dbReference type="PROSITE" id="PS01124"/>
    </source>
</evidence>
<proteinExistence type="predicted"/>
<keyword evidence="2" id="KW-0238">DNA-binding</keyword>
<evidence type="ECO:0000313" key="6">
    <source>
        <dbReference type="Proteomes" id="UP001515780"/>
    </source>
</evidence>
<dbReference type="InterPro" id="IPR009057">
    <property type="entry name" value="Homeodomain-like_sf"/>
</dbReference>
<dbReference type="InterPro" id="IPR002818">
    <property type="entry name" value="DJ-1/PfpI"/>
</dbReference>
<evidence type="ECO:0000313" key="5">
    <source>
        <dbReference type="EMBL" id="NIG21035.1"/>
    </source>
</evidence>
<dbReference type="PROSITE" id="PS01124">
    <property type="entry name" value="HTH_ARAC_FAMILY_2"/>
    <property type="match status" value="1"/>
</dbReference>
<dbReference type="InterPro" id="IPR029062">
    <property type="entry name" value="Class_I_gatase-like"/>
</dbReference>
<dbReference type="SUPFAM" id="SSF52317">
    <property type="entry name" value="Class I glutamine amidotransferase-like"/>
    <property type="match status" value="1"/>
</dbReference>
<dbReference type="Pfam" id="PF12833">
    <property type="entry name" value="HTH_18"/>
    <property type="match status" value="1"/>
</dbReference>